<keyword evidence="3" id="KW-0804">Transcription</keyword>
<keyword evidence="7" id="KW-1185">Reference proteome</keyword>
<dbReference type="AlphaFoldDB" id="A0A2J7YV35"/>
<dbReference type="GO" id="GO:0003700">
    <property type="term" value="F:DNA-binding transcription factor activity"/>
    <property type="evidence" value="ECO:0007669"/>
    <property type="project" value="TreeGrafter"/>
</dbReference>
<keyword evidence="2 4" id="KW-0238">DNA-binding</keyword>
<comment type="caution">
    <text evidence="6">The sequence shown here is derived from an EMBL/GenBank/DDBJ whole genome shotgun (WGS) entry which is preliminary data.</text>
</comment>
<dbReference type="SUPFAM" id="SSF46689">
    <property type="entry name" value="Homeodomain-like"/>
    <property type="match status" value="1"/>
</dbReference>
<dbReference type="InterPro" id="IPR050109">
    <property type="entry name" value="HTH-type_TetR-like_transc_reg"/>
</dbReference>
<reference evidence="6 7" key="1">
    <citation type="submission" date="2015-09" db="EMBL/GenBank/DDBJ databases">
        <title>Genome sequence, genome mining and natural product profiling of a biocontrol bacterium Streptomyces malaysiensis F913.</title>
        <authorList>
            <person name="Xu Y."/>
            <person name="Wei J."/>
            <person name="Xie J."/>
            <person name="Li T."/>
            <person name="Zhou Z."/>
        </authorList>
    </citation>
    <scope>NUCLEOTIDE SEQUENCE [LARGE SCALE GENOMIC DNA]</scope>
    <source>
        <strain evidence="6 7">F913</strain>
    </source>
</reference>
<dbReference type="RefSeq" id="WP_069869693.1">
    <property type="nucleotide sequence ID" value="NZ_JAJGMX010000018.1"/>
</dbReference>
<dbReference type="Proteomes" id="UP000236520">
    <property type="component" value="Unassembled WGS sequence"/>
</dbReference>
<feature type="domain" description="HTH tetR-type" evidence="5">
    <location>
        <begin position="15"/>
        <end position="75"/>
    </location>
</feature>
<organism evidence="6 7">
    <name type="scientific">Streptomyces malaysiensis</name>
    <dbReference type="NCBI Taxonomy" id="92644"/>
    <lineage>
        <taxon>Bacteria</taxon>
        <taxon>Bacillati</taxon>
        <taxon>Actinomycetota</taxon>
        <taxon>Actinomycetes</taxon>
        <taxon>Kitasatosporales</taxon>
        <taxon>Streptomycetaceae</taxon>
        <taxon>Streptomyces</taxon>
        <taxon>Streptomyces violaceusniger group</taxon>
    </lineage>
</organism>
<proteinExistence type="predicted"/>
<evidence type="ECO:0000256" key="3">
    <source>
        <dbReference type="ARBA" id="ARBA00023163"/>
    </source>
</evidence>
<keyword evidence="1" id="KW-0805">Transcription regulation</keyword>
<dbReference type="Pfam" id="PF16859">
    <property type="entry name" value="TetR_C_11"/>
    <property type="match status" value="1"/>
</dbReference>
<evidence type="ECO:0000313" key="7">
    <source>
        <dbReference type="Proteomes" id="UP000236520"/>
    </source>
</evidence>
<evidence type="ECO:0000313" key="6">
    <source>
        <dbReference type="EMBL" id="PNG91749.1"/>
    </source>
</evidence>
<dbReference type="InterPro" id="IPR036271">
    <property type="entry name" value="Tet_transcr_reg_TetR-rel_C_sf"/>
</dbReference>
<feature type="DNA-binding region" description="H-T-H motif" evidence="4">
    <location>
        <begin position="38"/>
        <end position="57"/>
    </location>
</feature>
<gene>
    <name evidence="6" type="ORF">SMF913_27214</name>
</gene>
<sequence>MPTTTPARRPGGRSAKVRDAVYTAVGQLMGEGKADRITIPLVANRAGVNPTSIYRRWGDLDTLLEEVAVAALTKDGDELPDTGSLRGDLSAWARIVVDDITQPRRTRYLRAMTSARDEVHTCPCWEQRRTQAKVMLDRARARGERAPTERQVLDHVIAPMYHHVVFGLSVDREYADQLVHDVLAMA</sequence>
<evidence type="ECO:0000259" key="5">
    <source>
        <dbReference type="PROSITE" id="PS50977"/>
    </source>
</evidence>
<dbReference type="SUPFAM" id="SSF48498">
    <property type="entry name" value="Tetracyclin repressor-like, C-terminal domain"/>
    <property type="match status" value="1"/>
</dbReference>
<dbReference type="InterPro" id="IPR001647">
    <property type="entry name" value="HTH_TetR"/>
</dbReference>
<dbReference type="EMBL" id="LJIW01000002">
    <property type="protein sequence ID" value="PNG91749.1"/>
    <property type="molecule type" value="Genomic_DNA"/>
</dbReference>
<evidence type="ECO:0000256" key="1">
    <source>
        <dbReference type="ARBA" id="ARBA00023015"/>
    </source>
</evidence>
<dbReference type="Gene3D" id="1.10.10.60">
    <property type="entry name" value="Homeodomain-like"/>
    <property type="match status" value="1"/>
</dbReference>
<name>A0A2J7YV35_STRMQ</name>
<dbReference type="PANTHER" id="PTHR30055">
    <property type="entry name" value="HTH-TYPE TRANSCRIPTIONAL REGULATOR RUTR"/>
    <property type="match status" value="1"/>
</dbReference>
<evidence type="ECO:0000256" key="4">
    <source>
        <dbReference type="PROSITE-ProRule" id="PRU00335"/>
    </source>
</evidence>
<dbReference type="Gene3D" id="1.10.357.10">
    <property type="entry name" value="Tetracycline Repressor, domain 2"/>
    <property type="match status" value="1"/>
</dbReference>
<dbReference type="GO" id="GO:0000976">
    <property type="term" value="F:transcription cis-regulatory region binding"/>
    <property type="evidence" value="ECO:0007669"/>
    <property type="project" value="TreeGrafter"/>
</dbReference>
<dbReference type="InterPro" id="IPR011075">
    <property type="entry name" value="TetR_C"/>
</dbReference>
<accession>A0A2J7YV35</accession>
<dbReference type="InterPro" id="IPR009057">
    <property type="entry name" value="Homeodomain-like_sf"/>
</dbReference>
<protein>
    <recommendedName>
        <fullName evidence="5">HTH tetR-type domain-containing protein</fullName>
    </recommendedName>
</protein>
<evidence type="ECO:0000256" key="2">
    <source>
        <dbReference type="ARBA" id="ARBA00023125"/>
    </source>
</evidence>
<dbReference type="PROSITE" id="PS50977">
    <property type="entry name" value="HTH_TETR_2"/>
    <property type="match status" value="1"/>
</dbReference>
<dbReference type="PANTHER" id="PTHR30055:SF148">
    <property type="entry name" value="TETR-FAMILY TRANSCRIPTIONAL REGULATOR"/>
    <property type="match status" value="1"/>
</dbReference>